<feature type="compositionally biased region" description="Low complexity" evidence="1">
    <location>
        <begin position="97"/>
        <end position="148"/>
    </location>
</feature>
<accession>A0AAD7FG73</accession>
<feature type="compositionally biased region" description="Low complexity" evidence="1">
    <location>
        <begin position="155"/>
        <end position="184"/>
    </location>
</feature>
<evidence type="ECO:0000313" key="5">
    <source>
        <dbReference type="Proteomes" id="UP001221142"/>
    </source>
</evidence>
<evidence type="ECO:0000256" key="1">
    <source>
        <dbReference type="SAM" id="MobiDB-lite"/>
    </source>
</evidence>
<keyword evidence="2" id="KW-0472">Membrane</keyword>
<dbReference type="AlphaFoldDB" id="A0AAD7FG73"/>
<reference evidence="4" key="1">
    <citation type="submission" date="2023-03" db="EMBL/GenBank/DDBJ databases">
        <title>Massive genome expansion in bonnet fungi (Mycena s.s.) driven by repeated elements and novel gene families across ecological guilds.</title>
        <authorList>
            <consortium name="Lawrence Berkeley National Laboratory"/>
            <person name="Harder C.B."/>
            <person name="Miyauchi S."/>
            <person name="Viragh M."/>
            <person name="Kuo A."/>
            <person name="Thoen E."/>
            <person name="Andreopoulos B."/>
            <person name="Lu D."/>
            <person name="Skrede I."/>
            <person name="Drula E."/>
            <person name="Henrissat B."/>
            <person name="Morin E."/>
            <person name="Kohler A."/>
            <person name="Barry K."/>
            <person name="LaButti K."/>
            <person name="Morin E."/>
            <person name="Salamov A."/>
            <person name="Lipzen A."/>
            <person name="Mereny Z."/>
            <person name="Hegedus B."/>
            <person name="Baldrian P."/>
            <person name="Stursova M."/>
            <person name="Weitz H."/>
            <person name="Taylor A."/>
            <person name="Grigoriev I.V."/>
            <person name="Nagy L.G."/>
            <person name="Martin F."/>
            <person name="Kauserud H."/>
        </authorList>
    </citation>
    <scope>NUCLEOTIDE SEQUENCE</scope>
    <source>
        <strain evidence="4">9284</strain>
    </source>
</reference>
<name>A0AAD7FG73_9AGAR</name>
<keyword evidence="2" id="KW-0812">Transmembrane</keyword>
<feature type="region of interest" description="Disordered" evidence="1">
    <location>
        <begin position="80"/>
        <end position="195"/>
    </location>
</feature>
<comment type="caution">
    <text evidence="4">The sequence shown here is derived from an EMBL/GenBank/DDBJ whole genome shotgun (WGS) entry which is preliminary data.</text>
</comment>
<keyword evidence="5" id="KW-1185">Reference proteome</keyword>
<feature type="chain" id="PRO_5042085381" evidence="3">
    <location>
        <begin position="21"/>
        <end position="216"/>
    </location>
</feature>
<keyword evidence="2" id="KW-1133">Transmembrane helix</keyword>
<gene>
    <name evidence="4" type="ORF">FB45DRAFT_927540</name>
</gene>
<organism evidence="4 5">
    <name type="scientific">Roridomyces roridus</name>
    <dbReference type="NCBI Taxonomy" id="1738132"/>
    <lineage>
        <taxon>Eukaryota</taxon>
        <taxon>Fungi</taxon>
        <taxon>Dikarya</taxon>
        <taxon>Basidiomycota</taxon>
        <taxon>Agaricomycotina</taxon>
        <taxon>Agaricomycetes</taxon>
        <taxon>Agaricomycetidae</taxon>
        <taxon>Agaricales</taxon>
        <taxon>Marasmiineae</taxon>
        <taxon>Mycenaceae</taxon>
        <taxon>Roridomyces</taxon>
    </lineage>
</organism>
<feature type="transmembrane region" description="Helical" evidence="2">
    <location>
        <begin position="192"/>
        <end position="215"/>
    </location>
</feature>
<evidence type="ECO:0000313" key="4">
    <source>
        <dbReference type="EMBL" id="KAJ7622332.1"/>
    </source>
</evidence>
<proteinExistence type="predicted"/>
<evidence type="ECO:0000256" key="2">
    <source>
        <dbReference type="SAM" id="Phobius"/>
    </source>
</evidence>
<evidence type="ECO:0000256" key="3">
    <source>
        <dbReference type="SAM" id="SignalP"/>
    </source>
</evidence>
<dbReference type="Proteomes" id="UP001221142">
    <property type="component" value="Unassembled WGS sequence"/>
</dbReference>
<dbReference type="EMBL" id="JARKIF010000015">
    <property type="protein sequence ID" value="KAJ7622332.1"/>
    <property type="molecule type" value="Genomic_DNA"/>
</dbReference>
<sequence>MRTSLAFLLAAASLLGTAMAQLSIVTPLQWSGGVGAVVRTADSSQVISFGSLNNNSITWRVTEPPGTSLEFVIRDSQGTPQNSAPWIVGTGDPSLCPSSSGSSSSGSSKPTSSGSSKSISTSASTSASRSVSTSTSITTTTTTSTSAVVPPPTSSAPIPSSTAPGSSSGSTAPSSASSAGTSPSSTPPPSGAVATTAFPGVAIAAVFGAALLAAVL</sequence>
<feature type="signal peptide" evidence="3">
    <location>
        <begin position="1"/>
        <end position="20"/>
    </location>
</feature>
<keyword evidence="3" id="KW-0732">Signal</keyword>
<protein>
    <submittedName>
        <fullName evidence="4">Uncharacterized protein</fullName>
    </submittedName>
</protein>